<evidence type="ECO:0000256" key="7">
    <source>
        <dbReference type="RuleBase" id="RU000481"/>
    </source>
</evidence>
<dbReference type="InterPro" id="IPR004839">
    <property type="entry name" value="Aminotransferase_I/II_large"/>
</dbReference>
<dbReference type="CDD" id="cd00609">
    <property type="entry name" value="AAT_like"/>
    <property type="match status" value="1"/>
</dbReference>
<proteinExistence type="inferred from homology"/>
<dbReference type="GeneID" id="43348964"/>
<dbReference type="AlphaFoldDB" id="A0A6I3S4I8"/>
<evidence type="ECO:0000256" key="3">
    <source>
        <dbReference type="ARBA" id="ARBA00011738"/>
    </source>
</evidence>
<feature type="domain" description="Aminotransferase class I/classII large" evidence="8">
    <location>
        <begin position="31"/>
        <end position="396"/>
    </location>
</feature>
<protein>
    <recommendedName>
        <fullName evidence="7">Aminotransferase</fullName>
        <ecNumber evidence="7">2.6.1.-</ecNumber>
    </recommendedName>
</protein>
<comment type="similarity">
    <text evidence="2 7">Belongs to the class-I pyridoxal-phosphate-dependent aminotransferase family.</text>
</comment>
<dbReference type="EC" id="2.6.1.-" evidence="7"/>
<dbReference type="InterPro" id="IPR000796">
    <property type="entry name" value="Asp_trans"/>
</dbReference>
<evidence type="ECO:0000256" key="6">
    <source>
        <dbReference type="ARBA" id="ARBA00022898"/>
    </source>
</evidence>
<evidence type="ECO:0000313" key="10">
    <source>
        <dbReference type="Proteomes" id="UP000462362"/>
    </source>
</evidence>
<keyword evidence="6" id="KW-0663">Pyridoxal phosphate</keyword>
<dbReference type="FunFam" id="3.90.1150.10:FF:000001">
    <property type="entry name" value="Aspartate aminotransferase"/>
    <property type="match status" value="1"/>
</dbReference>
<dbReference type="InterPro" id="IPR015422">
    <property type="entry name" value="PyrdxlP-dep_Trfase_small"/>
</dbReference>
<accession>A0A6I3S4I8</accession>
<dbReference type="PROSITE" id="PS00105">
    <property type="entry name" value="AA_TRANSFER_CLASS_1"/>
    <property type="match status" value="1"/>
</dbReference>
<evidence type="ECO:0000256" key="2">
    <source>
        <dbReference type="ARBA" id="ARBA00007441"/>
    </source>
</evidence>
<evidence type="ECO:0000259" key="8">
    <source>
        <dbReference type="Pfam" id="PF00155"/>
    </source>
</evidence>
<dbReference type="FunFam" id="3.40.640.10:FF:000015">
    <property type="entry name" value="Aspartate aminotransferase"/>
    <property type="match status" value="1"/>
</dbReference>
<evidence type="ECO:0000313" key="9">
    <source>
        <dbReference type="EMBL" id="MTU42781.1"/>
    </source>
</evidence>
<evidence type="ECO:0000256" key="5">
    <source>
        <dbReference type="ARBA" id="ARBA00022679"/>
    </source>
</evidence>
<comment type="cofactor">
    <cofactor evidence="1 7">
        <name>pyridoxal 5'-phosphate</name>
        <dbReference type="ChEBI" id="CHEBI:597326"/>
    </cofactor>
</comment>
<evidence type="ECO:0000256" key="1">
    <source>
        <dbReference type="ARBA" id="ARBA00001933"/>
    </source>
</evidence>
<organism evidence="9 10">
    <name type="scientific">Parasutterella excrementihominis</name>
    <dbReference type="NCBI Taxonomy" id="487175"/>
    <lineage>
        <taxon>Bacteria</taxon>
        <taxon>Pseudomonadati</taxon>
        <taxon>Pseudomonadota</taxon>
        <taxon>Betaproteobacteria</taxon>
        <taxon>Burkholderiales</taxon>
        <taxon>Sutterellaceae</taxon>
        <taxon>Parasutterella</taxon>
    </lineage>
</organism>
<comment type="subunit">
    <text evidence="3">Homodimer.</text>
</comment>
<dbReference type="NCBIfam" id="NF006719">
    <property type="entry name" value="PRK09257.1"/>
    <property type="match status" value="1"/>
</dbReference>
<dbReference type="InterPro" id="IPR015424">
    <property type="entry name" value="PyrdxlP-dep_Trfase"/>
</dbReference>
<dbReference type="RefSeq" id="WP_021868127.1">
    <property type="nucleotide sequence ID" value="NZ_CALFDP010000008.1"/>
</dbReference>
<dbReference type="Pfam" id="PF00155">
    <property type="entry name" value="Aminotran_1_2"/>
    <property type="match status" value="1"/>
</dbReference>
<dbReference type="GO" id="GO:0042802">
    <property type="term" value="F:identical protein binding"/>
    <property type="evidence" value="ECO:0007669"/>
    <property type="project" value="TreeGrafter"/>
</dbReference>
<dbReference type="PANTHER" id="PTHR11879">
    <property type="entry name" value="ASPARTATE AMINOTRANSFERASE"/>
    <property type="match status" value="1"/>
</dbReference>
<reference evidence="9 10" key="1">
    <citation type="journal article" date="2019" name="Nat. Med.">
        <title>A library of human gut bacterial isolates paired with longitudinal multiomics data enables mechanistic microbiome research.</title>
        <authorList>
            <person name="Poyet M."/>
            <person name="Groussin M."/>
            <person name="Gibbons S.M."/>
            <person name="Avila-Pacheco J."/>
            <person name="Jiang X."/>
            <person name="Kearney S.M."/>
            <person name="Perrotta A.R."/>
            <person name="Berdy B."/>
            <person name="Zhao S."/>
            <person name="Lieberman T.D."/>
            <person name="Swanson P.K."/>
            <person name="Smith M."/>
            <person name="Roesemann S."/>
            <person name="Alexander J.E."/>
            <person name="Rich S.A."/>
            <person name="Livny J."/>
            <person name="Vlamakis H."/>
            <person name="Clish C."/>
            <person name="Bullock K."/>
            <person name="Deik A."/>
            <person name="Scott J."/>
            <person name="Pierce K.A."/>
            <person name="Xavier R.J."/>
            <person name="Alm E.J."/>
        </authorList>
    </citation>
    <scope>NUCLEOTIDE SEQUENCE [LARGE SCALE GENOMIC DNA]</scope>
    <source>
        <strain evidence="9 10">BIOML-A2</strain>
    </source>
</reference>
<dbReference type="GO" id="GO:0005829">
    <property type="term" value="C:cytosol"/>
    <property type="evidence" value="ECO:0007669"/>
    <property type="project" value="TreeGrafter"/>
</dbReference>
<comment type="caution">
    <text evidence="9">The sequence shown here is derived from an EMBL/GenBank/DDBJ whole genome shotgun (WGS) entry which is preliminary data.</text>
</comment>
<sequence>MSKSIFDVVGQAPDDPILGLNEAFKSDPRDKKVNLSIGVYSTEDGKVPLLRVVAEAEKRILEAGEPHTYLPISGIPTFNAGVQKLIFGADSPIIKEKHAVTVQSLGGTGALKVGADFLAAILKDPEAVVSTPTWQNHVAIFEQAGFKVGKYPYYDKENNGVDFPAMLKSLSGLKENTVVILHACCHNPTGYDLTQEQWAQVVDVCVKNKLIPFLDIAYQGFGDGLEEDAGSIRQFADAGIPFFVSSSFSKSFSLYGERIGALTVVCKDQEEASRVLSKLKALIRANYSNPPAHGAKIVARVLNDPELMKQWHEDLGEMRERIKEMRKDLASELKALGAKKDFDFVTQQKGMFSFSGLNPEQVQRLKDEFGVYIVKSGRMCVASLNKDNVKYTAEAIKEVL</sequence>
<dbReference type="SUPFAM" id="SSF53383">
    <property type="entry name" value="PLP-dependent transferases"/>
    <property type="match status" value="1"/>
</dbReference>
<dbReference type="Proteomes" id="UP000462362">
    <property type="component" value="Unassembled WGS sequence"/>
</dbReference>
<gene>
    <name evidence="9" type="ORF">GMD42_03905</name>
</gene>
<dbReference type="InterPro" id="IPR015421">
    <property type="entry name" value="PyrdxlP-dep_Trfase_major"/>
</dbReference>
<keyword evidence="4 7" id="KW-0032">Aminotransferase</keyword>
<dbReference type="PANTHER" id="PTHR11879:SF37">
    <property type="entry name" value="AROMATIC-AMINO-ACID AMINOTRANSFERASE"/>
    <property type="match status" value="1"/>
</dbReference>
<dbReference type="Gene3D" id="3.90.1150.10">
    <property type="entry name" value="Aspartate Aminotransferase, domain 1"/>
    <property type="match status" value="1"/>
</dbReference>
<evidence type="ECO:0000256" key="4">
    <source>
        <dbReference type="ARBA" id="ARBA00022576"/>
    </source>
</evidence>
<dbReference type="PRINTS" id="PR00799">
    <property type="entry name" value="TRANSAMINASE"/>
</dbReference>
<dbReference type="GO" id="GO:0030170">
    <property type="term" value="F:pyridoxal phosphate binding"/>
    <property type="evidence" value="ECO:0007669"/>
    <property type="project" value="InterPro"/>
</dbReference>
<dbReference type="GO" id="GO:0033585">
    <property type="term" value="P:L-phenylalanine biosynthetic process from chorismate via phenylpyruvate"/>
    <property type="evidence" value="ECO:0007669"/>
    <property type="project" value="TreeGrafter"/>
</dbReference>
<name>A0A6I3S4I8_9BURK</name>
<dbReference type="Gene3D" id="3.40.640.10">
    <property type="entry name" value="Type I PLP-dependent aspartate aminotransferase-like (Major domain)"/>
    <property type="match status" value="1"/>
</dbReference>
<keyword evidence="5 7" id="KW-0808">Transferase</keyword>
<dbReference type="InterPro" id="IPR004838">
    <property type="entry name" value="NHTrfase_class1_PyrdxlP-BS"/>
</dbReference>
<dbReference type="GO" id="GO:0004838">
    <property type="term" value="F:L-tyrosine-2-oxoglutarate transaminase activity"/>
    <property type="evidence" value="ECO:0007669"/>
    <property type="project" value="TreeGrafter"/>
</dbReference>
<dbReference type="EMBL" id="WNCL01000008">
    <property type="protein sequence ID" value="MTU42781.1"/>
    <property type="molecule type" value="Genomic_DNA"/>
</dbReference>